<keyword evidence="4" id="KW-0472">Membrane</keyword>
<protein>
    <submittedName>
        <fullName evidence="6">Membrane-bound PQQ-dependent dehydrogenase, glucose/quinate/shikimate family</fullName>
        <ecNumber evidence="6">1.1.-.-</ecNumber>
    </submittedName>
</protein>
<organism evidence="6 7">
    <name type="scientific">Pseudomonas azadiae</name>
    <dbReference type="NCBI Taxonomy" id="2843612"/>
    <lineage>
        <taxon>Bacteria</taxon>
        <taxon>Pseudomonadati</taxon>
        <taxon>Pseudomonadota</taxon>
        <taxon>Gammaproteobacteria</taxon>
        <taxon>Pseudomonadales</taxon>
        <taxon>Pseudomonadaceae</taxon>
        <taxon>Pseudomonas</taxon>
    </lineage>
</organism>
<proteinExistence type="inferred from homology"/>
<dbReference type="SUPFAM" id="SSF50998">
    <property type="entry name" value="Quinoprotein alcohol dehydrogenase-like"/>
    <property type="match status" value="1"/>
</dbReference>
<dbReference type="EMBL" id="JAHSTY010000001">
    <property type="protein sequence ID" value="MBV4451581.1"/>
    <property type="molecule type" value="Genomic_DNA"/>
</dbReference>
<keyword evidence="4" id="KW-1133">Transmembrane helix</keyword>
<dbReference type="SMART" id="SM00564">
    <property type="entry name" value="PQQ"/>
    <property type="match status" value="4"/>
</dbReference>
<dbReference type="InterPro" id="IPR011047">
    <property type="entry name" value="Quinoprotein_ADH-like_sf"/>
</dbReference>
<feature type="transmembrane region" description="Helical" evidence="4">
    <location>
        <begin position="12"/>
        <end position="30"/>
    </location>
</feature>
<feature type="transmembrane region" description="Helical" evidence="4">
    <location>
        <begin position="82"/>
        <end position="104"/>
    </location>
</feature>
<dbReference type="Proteomes" id="UP001048976">
    <property type="component" value="Unassembled WGS sequence"/>
</dbReference>
<comment type="similarity">
    <text evidence="2">Belongs to the bacterial PQQ dehydrogenase family.</text>
</comment>
<comment type="caution">
    <text evidence="6">The sequence shown here is derived from an EMBL/GenBank/DDBJ whole genome shotgun (WGS) entry which is preliminary data.</text>
</comment>
<evidence type="ECO:0000313" key="6">
    <source>
        <dbReference type="EMBL" id="MBV4451581.1"/>
    </source>
</evidence>
<name>A0ABS6NTM9_9PSED</name>
<evidence type="ECO:0000256" key="2">
    <source>
        <dbReference type="ARBA" id="ARBA00008156"/>
    </source>
</evidence>
<dbReference type="NCBIfam" id="TIGR03074">
    <property type="entry name" value="PQQ_membr_DH"/>
    <property type="match status" value="1"/>
</dbReference>
<evidence type="ECO:0000256" key="1">
    <source>
        <dbReference type="ARBA" id="ARBA00001931"/>
    </source>
</evidence>
<dbReference type="GO" id="GO:0016491">
    <property type="term" value="F:oxidoreductase activity"/>
    <property type="evidence" value="ECO:0007669"/>
    <property type="project" value="UniProtKB-KW"/>
</dbReference>
<feature type="transmembrane region" description="Helical" evidence="4">
    <location>
        <begin position="124"/>
        <end position="142"/>
    </location>
</feature>
<evidence type="ECO:0000259" key="5">
    <source>
        <dbReference type="Pfam" id="PF01011"/>
    </source>
</evidence>
<feature type="transmembrane region" description="Helical" evidence="4">
    <location>
        <begin position="36"/>
        <end position="53"/>
    </location>
</feature>
<dbReference type="InterPro" id="IPR017511">
    <property type="entry name" value="PQQ_mDH"/>
</dbReference>
<gene>
    <name evidence="6" type="ORF">KVG91_03070</name>
</gene>
<dbReference type="InterPro" id="IPR018391">
    <property type="entry name" value="PQQ_b-propeller_rpt"/>
</dbReference>
<reference evidence="6" key="1">
    <citation type="submission" date="2021-06" db="EMBL/GenBank/DDBJ databases">
        <title>Updating the genus Pseudomonas: Description of 43 new species and partition of the Pseudomonas putida group.</title>
        <authorList>
            <person name="Girard L."/>
            <person name="Lood C."/>
            <person name="Vandamme P."/>
            <person name="Rokni-Zadeh H."/>
            <person name="Van Noort V."/>
            <person name="Hofte M."/>
            <person name="Lavigne R."/>
            <person name="De Mot R."/>
        </authorList>
    </citation>
    <scope>NUCLEOTIDE SEQUENCE</scope>
    <source>
        <strain evidence="6">SWRI103</strain>
    </source>
</reference>
<feature type="domain" description="Pyrrolo-quinoline quinone repeat" evidence="5">
    <location>
        <begin position="170"/>
        <end position="766"/>
    </location>
</feature>
<feature type="transmembrane region" description="Helical" evidence="4">
    <location>
        <begin position="60"/>
        <end position="76"/>
    </location>
</feature>
<dbReference type="PANTHER" id="PTHR32303:SF4">
    <property type="entry name" value="QUINOPROTEIN GLUCOSE DEHYDROGENASE"/>
    <property type="match status" value="1"/>
</dbReference>
<dbReference type="PANTHER" id="PTHR32303">
    <property type="entry name" value="QUINOPROTEIN ALCOHOL DEHYDROGENASE (CYTOCHROME C)"/>
    <property type="match status" value="1"/>
</dbReference>
<evidence type="ECO:0000313" key="7">
    <source>
        <dbReference type="Proteomes" id="UP001048976"/>
    </source>
</evidence>
<evidence type="ECO:0000256" key="3">
    <source>
        <dbReference type="ARBA" id="ARBA00023002"/>
    </source>
</evidence>
<keyword evidence="7" id="KW-1185">Reference proteome</keyword>
<comment type="cofactor">
    <cofactor evidence="1">
        <name>pyrroloquinoline quinone</name>
        <dbReference type="ChEBI" id="CHEBI:58442"/>
    </cofactor>
</comment>
<dbReference type="EC" id="1.1.-.-" evidence="6"/>
<sequence>MRVIRIAMHTVAGLFALGAGFLFLGGLWLIVLGGSWFYAVAGCLLGYVSYSLIKQHAHAFSTAIVLLIFSVIWALLEVGLDYWQFVPRVSLFLGVACVVTLFYAQLRTHDGVQGGRKMRTPASIVLFGIAFVGIGAGFYPHASVVSKGVLTAEGASSANPPVEHAVNQDWPQYGLSARGTRYSELAEIERSNVTDLQVAWEFKTGDVPTAEAAFQGTPIKIGDMLYVCTPYSKVMAVDAEIGVERWRFDPQVVSKEWQRCRGLASHSAPDDSVTGNVDGSADALCKTRIVLTTLDARLFTLDARSGEACPGFGEHGYVDLLKGLSERAKDSYFPTSAPLVAGDVIVTGARMQDWASGGEPSGVVRGWDIKSGRLVWAWDPAAPKRGHPLPEGETYADETPNFWGTASYDSELGLIYVPTGNQTPDFWGADRLPSSETYNASVVAIDVKTGIDRWHFRTVNHDLHDYDVAAQPILHDLVMGNGESTPVVIVLTKMGQVFVLDRRNGRPVLPVESRAVSVEGAPVGQHPSAVQPYSRASLDYGPLTEKSMWGITALDQLYCRIQFKRMHWKGDFTPISTQKTIMYPGYYGGINWGGGAVDVSSGLLVVNDIRIAHWAQFIKHEDALAAGYNPTGAAGNYAQQRGAPYGVVHGMFTSPLGVPCTAPPYGTLTAIVLRSGEIAWQVPMGSTEDTPLLGAITGLRLPLGMPTMGGPLVTRGGVVFFSGSMDHYLRAMDSGTGKELWKSRLPVGSQATPMTYQGGRTGRQYVVVTAGGSQGPEQERGDYVIAYRLP</sequence>
<dbReference type="CDD" id="cd10280">
    <property type="entry name" value="PQQ_mGDH"/>
    <property type="match status" value="1"/>
</dbReference>
<dbReference type="Gene3D" id="2.140.10.10">
    <property type="entry name" value="Quinoprotein alcohol dehydrogenase-like superfamily"/>
    <property type="match status" value="2"/>
</dbReference>
<accession>A0ABS6NTM9</accession>
<keyword evidence="4" id="KW-0812">Transmembrane</keyword>
<evidence type="ECO:0000256" key="4">
    <source>
        <dbReference type="SAM" id="Phobius"/>
    </source>
</evidence>
<dbReference type="Pfam" id="PF01011">
    <property type="entry name" value="PQQ"/>
    <property type="match status" value="1"/>
</dbReference>
<keyword evidence="3 6" id="KW-0560">Oxidoreductase</keyword>
<dbReference type="InterPro" id="IPR002372">
    <property type="entry name" value="PQQ_rpt_dom"/>
</dbReference>